<dbReference type="RefSeq" id="XP_033679068.1">
    <property type="nucleotide sequence ID" value="XM_033834463.1"/>
</dbReference>
<feature type="compositionally biased region" description="Basic residues" evidence="1">
    <location>
        <begin position="40"/>
        <end position="54"/>
    </location>
</feature>
<dbReference type="AlphaFoldDB" id="A0A6A6I0N9"/>
<evidence type="ECO:0000313" key="2">
    <source>
        <dbReference type="EMBL" id="KAF2244064.1"/>
    </source>
</evidence>
<evidence type="ECO:0000313" key="3">
    <source>
        <dbReference type="Proteomes" id="UP000800094"/>
    </source>
</evidence>
<gene>
    <name evidence="2" type="ORF">BU26DRAFT_579933</name>
</gene>
<feature type="region of interest" description="Disordered" evidence="1">
    <location>
        <begin position="1"/>
        <end position="76"/>
    </location>
</feature>
<feature type="compositionally biased region" description="Polar residues" evidence="1">
    <location>
        <begin position="55"/>
        <end position="76"/>
    </location>
</feature>
<evidence type="ECO:0000256" key="1">
    <source>
        <dbReference type="SAM" id="MobiDB-lite"/>
    </source>
</evidence>
<dbReference type="GeneID" id="54587793"/>
<dbReference type="OrthoDB" id="5370359at2759"/>
<dbReference type="Proteomes" id="UP000800094">
    <property type="component" value="Unassembled WGS sequence"/>
</dbReference>
<sequence>MPALAKCRLSHASSLDEFDPESWEPEPQSDSDEDFTPSKKPAKRARSSATKRKSTCNPSGQRTTTYSSTPSARNGTSNAVLAKTDLQALSKAELVSQYLALQDQLRQAEKKAGRATPQQIEEQARKLRSLLDSGIQTLMTWKPSCNWDSARFSYEGMVSCPEIFYRAFDIRPDARYKETERLG</sequence>
<feature type="compositionally biased region" description="Acidic residues" evidence="1">
    <location>
        <begin position="16"/>
        <end position="35"/>
    </location>
</feature>
<reference evidence="2" key="1">
    <citation type="journal article" date="2020" name="Stud. Mycol.">
        <title>101 Dothideomycetes genomes: a test case for predicting lifestyles and emergence of pathogens.</title>
        <authorList>
            <person name="Haridas S."/>
            <person name="Albert R."/>
            <person name="Binder M."/>
            <person name="Bloem J."/>
            <person name="Labutti K."/>
            <person name="Salamov A."/>
            <person name="Andreopoulos B."/>
            <person name="Baker S."/>
            <person name="Barry K."/>
            <person name="Bills G."/>
            <person name="Bluhm B."/>
            <person name="Cannon C."/>
            <person name="Castanera R."/>
            <person name="Culley D."/>
            <person name="Daum C."/>
            <person name="Ezra D."/>
            <person name="Gonzalez J."/>
            <person name="Henrissat B."/>
            <person name="Kuo A."/>
            <person name="Liang C."/>
            <person name="Lipzen A."/>
            <person name="Lutzoni F."/>
            <person name="Magnuson J."/>
            <person name="Mondo S."/>
            <person name="Nolan M."/>
            <person name="Ohm R."/>
            <person name="Pangilinan J."/>
            <person name="Park H.-J."/>
            <person name="Ramirez L."/>
            <person name="Alfaro M."/>
            <person name="Sun H."/>
            <person name="Tritt A."/>
            <person name="Yoshinaga Y."/>
            <person name="Zwiers L.-H."/>
            <person name="Turgeon B."/>
            <person name="Goodwin S."/>
            <person name="Spatafora J."/>
            <person name="Crous P."/>
            <person name="Grigoriev I."/>
        </authorList>
    </citation>
    <scope>NUCLEOTIDE SEQUENCE</scope>
    <source>
        <strain evidence="2">CBS 122368</strain>
    </source>
</reference>
<accession>A0A6A6I0N9</accession>
<dbReference type="EMBL" id="ML987203">
    <property type="protein sequence ID" value="KAF2244064.1"/>
    <property type="molecule type" value="Genomic_DNA"/>
</dbReference>
<protein>
    <submittedName>
        <fullName evidence="2">Uncharacterized protein</fullName>
    </submittedName>
</protein>
<organism evidence="2 3">
    <name type="scientific">Trematosphaeria pertusa</name>
    <dbReference type="NCBI Taxonomy" id="390896"/>
    <lineage>
        <taxon>Eukaryota</taxon>
        <taxon>Fungi</taxon>
        <taxon>Dikarya</taxon>
        <taxon>Ascomycota</taxon>
        <taxon>Pezizomycotina</taxon>
        <taxon>Dothideomycetes</taxon>
        <taxon>Pleosporomycetidae</taxon>
        <taxon>Pleosporales</taxon>
        <taxon>Massarineae</taxon>
        <taxon>Trematosphaeriaceae</taxon>
        <taxon>Trematosphaeria</taxon>
    </lineage>
</organism>
<name>A0A6A6I0N9_9PLEO</name>
<proteinExistence type="predicted"/>
<keyword evidence="3" id="KW-1185">Reference proteome</keyword>